<comment type="subcellular location">
    <subcellularLocation>
        <location evidence="1">Cell membrane</location>
        <topology evidence="1">Multi-pass membrane protein</topology>
    </subcellularLocation>
</comment>
<evidence type="ECO:0000256" key="1">
    <source>
        <dbReference type="ARBA" id="ARBA00004651"/>
    </source>
</evidence>
<dbReference type="GO" id="GO:0005886">
    <property type="term" value="C:plasma membrane"/>
    <property type="evidence" value="ECO:0007669"/>
    <property type="project" value="UniProtKB-SubCell"/>
</dbReference>
<evidence type="ECO:0000313" key="8">
    <source>
        <dbReference type="EMBL" id="OZS78101.1"/>
    </source>
</evidence>
<evidence type="ECO:0000256" key="2">
    <source>
        <dbReference type="ARBA" id="ARBA00005262"/>
    </source>
</evidence>
<keyword evidence="5 7" id="KW-1133">Transmembrane helix</keyword>
<dbReference type="EMBL" id="NOKQ01000204">
    <property type="protein sequence ID" value="OZS78101.1"/>
    <property type="molecule type" value="Genomic_DNA"/>
</dbReference>
<dbReference type="PANTHER" id="PTHR43663">
    <property type="entry name" value="CHROMATE TRANSPORT PROTEIN-RELATED"/>
    <property type="match status" value="1"/>
</dbReference>
<keyword evidence="6 7" id="KW-0472">Membrane</keyword>
<dbReference type="InterPro" id="IPR003370">
    <property type="entry name" value="Chromate_transpt"/>
</dbReference>
<sequence>MIYWELFIAFLIPGILGYGGGPAAIPLVQVEVVERYGWMTNAEFSEMVAAANALPGPVATKMAGFVGYDQAGVLGALVALFAAVGPSLLMMILLLNLIWKHKESVYVKSLTRWIRPIIAVLLVVMTYDFLGDSFDMNGIWITLILLVGSYLLLERVKLHPALVILLALGFGAVTTYI</sequence>
<comment type="similarity">
    <text evidence="2">Belongs to the chromate ion transporter (CHR) (TC 2.A.51) family.</text>
</comment>
<dbReference type="GO" id="GO:0015109">
    <property type="term" value="F:chromate transmembrane transporter activity"/>
    <property type="evidence" value="ECO:0007669"/>
    <property type="project" value="InterPro"/>
</dbReference>
<evidence type="ECO:0000256" key="7">
    <source>
        <dbReference type="SAM" id="Phobius"/>
    </source>
</evidence>
<accession>A0A264W3H3</accession>
<feature type="transmembrane region" description="Helical" evidence="7">
    <location>
        <begin position="71"/>
        <end position="98"/>
    </location>
</feature>
<dbReference type="RefSeq" id="WP_094942738.1">
    <property type="nucleotide sequence ID" value="NZ_NOKQ01000204.1"/>
</dbReference>
<evidence type="ECO:0000256" key="5">
    <source>
        <dbReference type="ARBA" id="ARBA00022989"/>
    </source>
</evidence>
<keyword evidence="9" id="KW-1185">Reference proteome</keyword>
<gene>
    <name evidence="8" type="ORF">CF394_07665</name>
</gene>
<proteinExistence type="inferred from homology"/>
<dbReference type="Pfam" id="PF02417">
    <property type="entry name" value="Chromate_transp"/>
    <property type="match status" value="1"/>
</dbReference>
<protein>
    <submittedName>
        <fullName evidence="8">Transporter</fullName>
    </submittedName>
</protein>
<comment type="caution">
    <text evidence="8">The sequence shown here is derived from an EMBL/GenBank/DDBJ whole genome shotgun (WGS) entry which is preliminary data.</text>
</comment>
<feature type="transmembrane region" description="Helical" evidence="7">
    <location>
        <begin position="110"/>
        <end position="130"/>
    </location>
</feature>
<organism evidence="8 9">
    <name type="scientific">Tetzosporium hominis</name>
    <dbReference type="NCBI Taxonomy" id="2020506"/>
    <lineage>
        <taxon>Bacteria</taxon>
        <taxon>Bacillati</taxon>
        <taxon>Bacillota</taxon>
        <taxon>Bacilli</taxon>
        <taxon>Bacillales</taxon>
        <taxon>Caryophanaceae</taxon>
        <taxon>Tetzosporium</taxon>
    </lineage>
</organism>
<evidence type="ECO:0000256" key="6">
    <source>
        <dbReference type="ARBA" id="ARBA00023136"/>
    </source>
</evidence>
<name>A0A264W3H3_9BACL</name>
<evidence type="ECO:0000256" key="4">
    <source>
        <dbReference type="ARBA" id="ARBA00022692"/>
    </source>
</evidence>
<keyword evidence="3" id="KW-1003">Cell membrane</keyword>
<dbReference type="InterPro" id="IPR052518">
    <property type="entry name" value="CHR_Transporter"/>
</dbReference>
<dbReference type="AlphaFoldDB" id="A0A264W3H3"/>
<reference evidence="8 9" key="1">
    <citation type="submission" date="2017-07" db="EMBL/GenBank/DDBJ databases">
        <title>Tetzosporium hominis gen.nov. sp.nov.</title>
        <authorList>
            <person name="Tetz G."/>
            <person name="Tetz V."/>
        </authorList>
    </citation>
    <scope>NUCLEOTIDE SEQUENCE [LARGE SCALE GENOMIC DNA]</scope>
    <source>
        <strain evidence="8 9">VT-49</strain>
    </source>
</reference>
<feature type="transmembrane region" description="Helical" evidence="7">
    <location>
        <begin position="136"/>
        <end position="153"/>
    </location>
</feature>
<keyword evidence="4 7" id="KW-0812">Transmembrane</keyword>
<dbReference type="PANTHER" id="PTHR43663:SF1">
    <property type="entry name" value="CHROMATE TRANSPORTER"/>
    <property type="match status" value="1"/>
</dbReference>
<dbReference type="OrthoDB" id="9027281at2"/>
<feature type="transmembrane region" description="Helical" evidence="7">
    <location>
        <begin position="160"/>
        <end position="176"/>
    </location>
</feature>
<evidence type="ECO:0000256" key="3">
    <source>
        <dbReference type="ARBA" id="ARBA00022475"/>
    </source>
</evidence>
<dbReference type="Proteomes" id="UP000217065">
    <property type="component" value="Unassembled WGS sequence"/>
</dbReference>
<evidence type="ECO:0000313" key="9">
    <source>
        <dbReference type="Proteomes" id="UP000217065"/>
    </source>
</evidence>
<feature type="transmembrane region" description="Helical" evidence="7">
    <location>
        <begin position="7"/>
        <end position="28"/>
    </location>
</feature>